<dbReference type="AlphaFoldDB" id="A0A9D3XLL6"/>
<dbReference type="PANTHER" id="PTHR24250:SF66">
    <property type="entry name" value="CHYMOTRYPSIN-LIKE PROTEASE CTRL-1"/>
    <property type="match status" value="1"/>
</dbReference>
<keyword evidence="1" id="KW-0645">Protease</keyword>
<keyword evidence="5" id="KW-1015">Disulfide bond</keyword>
<dbReference type="FunFam" id="2.40.10.10:FF:000176">
    <property type="entry name" value="Chymotrypsinogen A"/>
    <property type="match status" value="1"/>
</dbReference>
<keyword evidence="9" id="KW-1185">Reference proteome</keyword>
<evidence type="ECO:0000313" key="8">
    <source>
        <dbReference type="EMBL" id="KAH1181746.1"/>
    </source>
</evidence>
<dbReference type="PROSITE" id="PS00134">
    <property type="entry name" value="TRYPSIN_HIS"/>
    <property type="match status" value="1"/>
</dbReference>
<dbReference type="Pfam" id="PF00089">
    <property type="entry name" value="Trypsin"/>
    <property type="match status" value="1"/>
</dbReference>
<dbReference type="InterPro" id="IPR001254">
    <property type="entry name" value="Trypsin_dom"/>
</dbReference>
<dbReference type="PRINTS" id="PR00722">
    <property type="entry name" value="CHYMOTRYPSIN"/>
</dbReference>
<dbReference type="PROSITE" id="PS50240">
    <property type="entry name" value="TRYPSIN_DOM"/>
    <property type="match status" value="1"/>
</dbReference>
<dbReference type="Gene3D" id="2.40.10.10">
    <property type="entry name" value="Trypsin-like serine proteases"/>
    <property type="match status" value="2"/>
</dbReference>
<evidence type="ECO:0000313" key="9">
    <source>
        <dbReference type="Proteomes" id="UP000827986"/>
    </source>
</evidence>
<comment type="caution">
    <text evidence="8">The sequence shown here is derived from an EMBL/GenBank/DDBJ whole genome shotgun (WGS) entry which is preliminary data.</text>
</comment>
<feature type="region of interest" description="Disordered" evidence="6">
    <location>
        <begin position="28"/>
        <end position="58"/>
    </location>
</feature>
<dbReference type="SUPFAM" id="SSF50494">
    <property type="entry name" value="Trypsin-like serine proteases"/>
    <property type="match status" value="1"/>
</dbReference>
<keyword evidence="2" id="KW-0378">Hydrolase</keyword>
<evidence type="ECO:0000256" key="4">
    <source>
        <dbReference type="ARBA" id="ARBA00023145"/>
    </source>
</evidence>
<dbReference type="SMART" id="SM00020">
    <property type="entry name" value="Tryp_SPc"/>
    <property type="match status" value="1"/>
</dbReference>
<reference evidence="8" key="1">
    <citation type="submission" date="2021-09" db="EMBL/GenBank/DDBJ databases">
        <title>The genome of Mauremys mutica provides insights into the evolution of semi-aquatic lifestyle.</title>
        <authorList>
            <person name="Gong S."/>
            <person name="Gao Y."/>
        </authorList>
    </citation>
    <scope>NUCLEOTIDE SEQUENCE</scope>
    <source>
        <strain evidence="8">MM-2020</strain>
        <tissue evidence="8">Muscle</tissue>
    </source>
</reference>
<dbReference type="InterPro" id="IPR018114">
    <property type="entry name" value="TRYPSIN_HIS"/>
</dbReference>
<evidence type="ECO:0000256" key="3">
    <source>
        <dbReference type="ARBA" id="ARBA00022825"/>
    </source>
</evidence>
<dbReference type="FunFam" id="2.40.10.10:FF:000181">
    <property type="entry name" value="Chymotrypsinogen A"/>
    <property type="match status" value="1"/>
</dbReference>
<protein>
    <recommendedName>
        <fullName evidence="7">Peptidase S1 domain-containing protein</fullName>
    </recommendedName>
</protein>
<keyword evidence="4" id="KW-0865">Zymogen</keyword>
<dbReference type="Proteomes" id="UP000827986">
    <property type="component" value="Unassembled WGS sequence"/>
</dbReference>
<dbReference type="GO" id="GO:0006508">
    <property type="term" value="P:proteolysis"/>
    <property type="evidence" value="ECO:0007669"/>
    <property type="project" value="UniProtKB-KW"/>
</dbReference>
<dbReference type="InterPro" id="IPR009003">
    <property type="entry name" value="Peptidase_S1_PA"/>
</dbReference>
<evidence type="ECO:0000256" key="2">
    <source>
        <dbReference type="ARBA" id="ARBA00022801"/>
    </source>
</evidence>
<evidence type="ECO:0000256" key="6">
    <source>
        <dbReference type="SAM" id="MobiDB-lite"/>
    </source>
</evidence>
<keyword evidence="3" id="KW-0720">Serine protease</keyword>
<organism evidence="8 9">
    <name type="scientific">Mauremys mutica</name>
    <name type="common">yellowpond turtle</name>
    <dbReference type="NCBI Taxonomy" id="74926"/>
    <lineage>
        <taxon>Eukaryota</taxon>
        <taxon>Metazoa</taxon>
        <taxon>Chordata</taxon>
        <taxon>Craniata</taxon>
        <taxon>Vertebrata</taxon>
        <taxon>Euteleostomi</taxon>
        <taxon>Archelosauria</taxon>
        <taxon>Testudinata</taxon>
        <taxon>Testudines</taxon>
        <taxon>Cryptodira</taxon>
        <taxon>Durocryptodira</taxon>
        <taxon>Testudinoidea</taxon>
        <taxon>Geoemydidae</taxon>
        <taxon>Geoemydinae</taxon>
        <taxon>Mauremys</taxon>
    </lineage>
</organism>
<accession>A0A9D3XLL6</accession>
<evidence type="ECO:0000256" key="5">
    <source>
        <dbReference type="ARBA" id="ARBA00023157"/>
    </source>
</evidence>
<gene>
    <name evidence="8" type="ORF">KIL84_005472</name>
</gene>
<dbReference type="CDD" id="cd00190">
    <property type="entry name" value="Tryp_SPc"/>
    <property type="match status" value="1"/>
</dbReference>
<dbReference type="EMBL" id="JAHDVG010000468">
    <property type="protein sequence ID" value="KAH1181746.1"/>
    <property type="molecule type" value="Genomic_DNA"/>
</dbReference>
<sequence length="290" mass="31072">MSKQLQLSHNITAKPISFQLVMDQARPLGSHASPEHGESGQRATQQDLGAGTEPMRHPGERQLMDLRQSQQAAMAERQDRNGFHFCGGSLINQDWVVTAAHCEVRAGTDVAVLGEYDRSSRAETIQVKSIARVIPHPYWNEKTIDNDIALLKLASPAQLDARVSPVCLATASESLASNPTCITTGWGRTSGTASSAAVQLQQVSLPLVTVSQCQQYWGSRITSSMICAGGAGASSCQMDSGGPLVYLKDGAWTLIGIVSWGSSNCNVRTPAVYGRVSAFRTWIDSVLASN</sequence>
<feature type="domain" description="Peptidase S1" evidence="7">
    <location>
        <begin position="48"/>
        <end position="288"/>
    </location>
</feature>
<evidence type="ECO:0000259" key="7">
    <source>
        <dbReference type="PROSITE" id="PS50240"/>
    </source>
</evidence>
<proteinExistence type="predicted"/>
<dbReference type="InterPro" id="IPR043504">
    <property type="entry name" value="Peptidase_S1_PA_chymotrypsin"/>
</dbReference>
<dbReference type="PANTHER" id="PTHR24250">
    <property type="entry name" value="CHYMOTRYPSIN-RELATED"/>
    <property type="match status" value="1"/>
</dbReference>
<evidence type="ECO:0000256" key="1">
    <source>
        <dbReference type="ARBA" id="ARBA00022670"/>
    </source>
</evidence>
<dbReference type="GO" id="GO:0004252">
    <property type="term" value="F:serine-type endopeptidase activity"/>
    <property type="evidence" value="ECO:0007669"/>
    <property type="project" value="InterPro"/>
</dbReference>
<name>A0A9D3XLL6_9SAUR</name>
<dbReference type="InterPro" id="IPR001314">
    <property type="entry name" value="Peptidase_S1A"/>
</dbReference>